<feature type="compositionally biased region" description="Polar residues" evidence="1">
    <location>
        <begin position="1"/>
        <end position="15"/>
    </location>
</feature>
<dbReference type="EMBL" id="JAAAIM010000762">
    <property type="protein sequence ID" value="KAG0284529.1"/>
    <property type="molecule type" value="Genomic_DNA"/>
</dbReference>
<dbReference type="Proteomes" id="UP001194696">
    <property type="component" value="Unassembled WGS sequence"/>
</dbReference>
<evidence type="ECO:0000256" key="1">
    <source>
        <dbReference type="SAM" id="MobiDB-lite"/>
    </source>
</evidence>
<gene>
    <name evidence="2" type="ORF">BGZ96_011112</name>
</gene>
<feature type="compositionally biased region" description="Polar residues" evidence="1">
    <location>
        <begin position="136"/>
        <end position="148"/>
    </location>
</feature>
<protein>
    <submittedName>
        <fullName evidence="2">Uncharacterized protein</fullName>
    </submittedName>
</protein>
<feature type="region of interest" description="Disordered" evidence="1">
    <location>
        <begin position="179"/>
        <end position="199"/>
    </location>
</feature>
<proteinExistence type="predicted"/>
<accession>A0ABQ7JT08</accession>
<feature type="compositionally biased region" description="Polar residues" evidence="1">
    <location>
        <begin position="179"/>
        <end position="194"/>
    </location>
</feature>
<feature type="region of interest" description="Disordered" evidence="1">
    <location>
        <begin position="121"/>
        <end position="151"/>
    </location>
</feature>
<name>A0ABQ7JT08_9FUNG</name>
<reference evidence="2 3" key="1">
    <citation type="journal article" date="2020" name="Fungal Divers.">
        <title>Resolving the Mortierellaceae phylogeny through synthesis of multi-gene phylogenetics and phylogenomics.</title>
        <authorList>
            <person name="Vandepol N."/>
            <person name="Liber J."/>
            <person name="Desiro A."/>
            <person name="Na H."/>
            <person name="Kennedy M."/>
            <person name="Barry K."/>
            <person name="Grigoriev I.V."/>
            <person name="Miller A.N."/>
            <person name="O'Donnell K."/>
            <person name="Stajich J.E."/>
            <person name="Bonito G."/>
        </authorList>
    </citation>
    <scope>NUCLEOTIDE SEQUENCE [LARGE SCALE GENOMIC DNA]</scope>
    <source>
        <strain evidence="2 3">AD045</strain>
    </source>
</reference>
<comment type="caution">
    <text evidence="2">The sequence shown here is derived from an EMBL/GenBank/DDBJ whole genome shotgun (WGS) entry which is preliminary data.</text>
</comment>
<feature type="region of interest" description="Disordered" evidence="1">
    <location>
        <begin position="214"/>
        <end position="233"/>
    </location>
</feature>
<feature type="region of interest" description="Disordered" evidence="1">
    <location>
        <begin position="1"/>
        <end position="37"/>
    </location>
</feature>
<feature type="compositionally biased region" description="Polar residues" evidence="1">
    <location>
        <begin position="215"/>
        <end position="233"/>
    </location>
</feature>
<organism evidence="2 3">
    <name type="scientific">Linnemannia gamsii</name>
    <dbReference type="NCBI Taxonomy" id="64522"/>
    <lineage>
        <taxon>Eukaryota</taxon>
        <taxon>Fungi</taxon>
        <taxon>Fungi incertae sedis</taxon>
        <taxon>Mucoromycota</taxon>
        <taxon>Mortierellomycotina</taxon>
        <taxon>Mortierellomycetes</taxon>
        <taxon>Mortierellales</taxon>
        <taxon>Mortierellaceae</taxon>
        <taxon>Linnemannia</taxon>
    </lineage>
</organism>
<evidence type="ECO:0000313" key="3">
    <source>
        <dbReference type="Proteomes" id="UP001194696"/>
    </source>
</evidence>
<keyword evidence="3" id="KW-1185">Reference proteome</keyword>
<sequence>MSTTDIANYPSQNFAATKRANTPVGFASSSSSSDTLISKVDREKASVCFQSPSAKKETFTRDAHLDPALSSLVQQHRKDFKTNQRLGGTPQLALQSHSSQFPGNSPRQRGSVYLLDDSHQVLPPSMLVPGSRRDSNGSQNHGYPSSSPGLYAADTQMKRLSTGSQYLQQVQLVQQQHPNYPYSTTHGNSSSGITKLSASQGSLSLQQPAGIYFDQSLQSSPLAGPQKTSSPNP</sequence>
<evidence type="ECO:0000313" key="2">
    <source>
        <dbReference type="EMBL" id="KAG0284529.1"/>
    </source>
</evidence>